<dbReference type="Proteomes" id="UP000034883">
    <property type="component" value="Chromosome"/>
</dbReference>
<feature type="domain" description="PilZ" evidence="1">
    <location>
        <begin position="3"/>
        <end position="86"/>
    </location>
</feature>
<gene>
    <name evidence="2" type="ORF">DB32_004464</name>
</gene>
<keyword evidence="3" id="KW-1185">Reference proteome</keyword>
<sequence length="110" mass="12416">MPEQRRQRRYDLRRRLWCEGERYTVALQTVNASEGGVQLRTSIPPPPGTKLRISLEEPGRGRVVIDAEVVWAQAGRGRGAMGLRFVQFCEGRDVWSGLLHDLDGTPKTAE</sequence>
<accession>A0A0F6W4U8</accession>
<evidence type="ECO:0000313" key="3">
    <source>
        <dbReference type="Proteomes" id="UP000034883"/>
    </source>
</evidence>
<dbReference type="EMBL" id="CP011125">
    <property type="protein sequence ID" value="AKF07315.1"/>
    <property type="molecule type" value="Genomic_DNA"/>
</dbReference>
<organism evidence="2 3">
    <name type="scientific">Sandaracinus amylolyticus</name>
    <dbReference type="NCBI Taxonomy" id="927083"/>
    <lineage>
        <taxon>Bacteria</taxon>
        <taxon>Pseudomonadati</taxon>
        <taxon>Myxococcota</taxon>
        <taxon>Polyangia</taxon>
        <taxon>Polyangiales</taxon>
        <taxon>Sandaracinaceae</taxon>
        <taxon>Sandaracinus</taxon>
    </lineage>
</organism>
<dbReference type="InterPro" id="IPR009875">
    <property type="entry name" value="PilZ_domain"/>
</dbReference>
<dbReference type="AlphaFoldDB" id="A0A0F6W4U8"/>
<dbReference type="STRING" id="927083.DB32_004464"/>
<evidence type="ECO:0000259" key="1">
    <source>
        <dbReference type="Pfam" id="PF07238"/>
    </source>
</evidence>
<dbReference type="GO" id="GO:0035438">
    <property type="term" value="F:cyclic-di-GMP binding"/>
    <property type="evidence" value="ECO:0007669"/>
    <property type="project" value="InterPro"/>
</dbReference>
<name>A0A0F6W4U8_9BACT</name>
<dbReference type="SUPFAM" id="SSF141371">
    <property type="entry name" value="PilZ domain-like"/>
    <property type="match status" value="1"/>
</dbReference>
<dbReference type="KEGG" id="samy:DB32_004464"/>
<evidence type="ECO:0000313" key="2">
    <source>
        <dbReference type="EMBL" id="AKF07315.1"/>
    </source>
</evidence>
<protein>
    <recommendedName>
        <fullName evidence="1">PilZ domain-containing protein</fullName>
    </recommendedName>
</protein>
<dbReference type="Gene3D" id="2.40.10.220">
    <property type="entry name" value="predicted glycosyltransferase like domains"/>
    <property type="match status" value="1"/>
</dbReference>
<dbReference type="RefSeq" id="WP_053234590.1">
    <property type="nucleotide sequence ID" value="NZ_CP011125.1"/>
</dbReference>
<proteinExistence type="predicted"/>
<dbReference type="Pfam" id="PF07238">
    <property type="entry name" value="PilZ"/>
    <property type="match status" value="1"/>
</dbReference>
<reference evidence="2 3" key="1">
    <citation type="submission" date="2015-03" db="EMBL/GenBank/DDBJ databases">
        <title>Genome assembly of Sandaracinus amylolyticus DSM 53668.</title>
        <authorList>
            <person name="Sharma G."/>
            <person name="Subramanian S."/>
        </authorList>
    </citation>
    <scope>NUCLEOTIDE SEQUENCE [LARGE SCALE GENOMIC DNA]</scope>
    <source>
        <strain evidence="2 3">DSM 53668</strain>
    </source>
</reference>